<comment type="caution">
    <text evidence="1">The sequence shown here is derived from an EMBL/GenBank/DDBJ whole genome shotgun (WGS) entry which is preliminary data.</text>
</comment>
<reference evidence="1" key="2">
    <citation type="submission" date="2023-05" db="EMBL/GenBank/DDBJ databases">
        <authorList>
            <person name="Schelkunov M.I."/>
        </authorList>
    </citation>
    <scope>NUCLEOTIDE SEQUENCE</scope>
    <source>
        <strain evidence="1">Hsosn_3</strain>
        <tissue evidence="1">Leaf</tissue>
    </source>
</reference>
<keyword evidence="2" id="KW-1185">Reference proteome</keyword>
<evidence type="ECO:0000313" key="2">
    <source>
        <dbReference type="Proteomes" id="UP001237642"/>
    </source>
</evidence>
<gene>
    <name evidence="1" type="ORF">POM88_022329</name>
</gene>
<name>A0AAD8IF19_9APIA</name>
<reference evidence="1" key="1">
    <citation type="submission" date="2023-02" db="EMBL/GenBank/DDBJ databases">
        <title>Genome of toxic invasive species Heracleum sosnowskyi carries increased number of genes despite the absence of recent whole-genome duplications.</title>
        <authorList>
            <person name="Schelkunov M."/>
            <person name="Shtratnikova V."/>
            <person name="Makarenko M."/>
            <person name="Klepikova A."/>
            <person name="Omelchenko D."/>
            <person name="Novikova G."/>
            <person name="Obukhova E."/>
            <person name="Bogdanov V."/>
            <person name="Penin A."/>
            <person name="Logacheva M."/>
        </authorList>
    </citation>
    <scope>NUCLEOTIDE SEQUENCE</scope>
    <source>
        <strain evidence="1">Hsosn_3</strain>
        <tissue evidence="1">Leaf</tissue>
    </source>
</reference>
<evidence type="ECO:0000313" key="1">
    <source>
        <dbReference type="EMBL" id="KAK1384594.1"/>
    </source>
</evidence>
<proteinExistence type="predicted"/>
<accession>A0AAD8IF19</accession>
<protein>
    <submittedName>
        <fullName evidence="1">Uncharacterized protein</fullName>
    </submittedName>
</protein>
<dbReference type="AlphaFoldDB" id="A0AAD8IF19"/>
<dbReference type="Proteomes" id="UP001237642">
    <property type="component" value="Unassembled WGS sequence"/>
</dbReference>
<dbReference type="EMBL" id="JAUIZM010000005">
    <property type="protein sequence ID" value="KAK1384594.1"/>
    <property type="molecule type" value="Genomic_DNA"/>
</dbReference>
<organism evidence="1 2">
    <name type="scientific">Heracleum sosnowskyi</name>
    <dbReference type="NCBI Taxonomy" id="360622"/>
    <lineage>
        <taxon>Eukaryota</taxon>
        <taxon>Viridiplantae</taxon>
        <taxon>Streptophyta</taxon>
        <taxon>Embryophyta</taxon>
        <taxon>Tracheophyta</taxon>
        <taxon>Spermatophyta</taxon>
        <taxon>Magnoliopsida</taxon>
        <taxon>eudicotyledons</taxon>
        <taxon>Gunneridae</taxon>
        <taxon>Pentapetalae</taxon>
        <taxon>asterids</taxon>
        <taxon>campanulids</taxon>
        <taxon>Apiales</taxon>
        <taxon>Apiaceae</taxon>
        <taxon>Apioideae</taxon>
        <taxon>apioid superclade</taxon>
        <taxon>Tordylieae</taxon>
        <taxon>Tordyliinae</taxon>
        <taxon>Heracleum</taxon>
    </lineage>
</organism>
<sequence>MRCIENSKAYDENEDMHLVLRGCSASNKDQPATYDAYGNVYAQPQVQTSVHQAAVVAYGAYPPTYTVQQSYPHQTYVQATTPKTLAPAQQPAAAIAPQAYYGSYKNKL</sequence>